<dbReference type="EMBL" id="CP022515">
    <property type="protein sequence ID" value="ASO06042.1"/>
    <property type="molecule type" value="Genomic_DNA"/>
</dbReference>
<proteinExistence type="predicted"/>
<evidence type="ECO:0000313" key="2">
    <source>
        <dbReference type="Proteomes" id="UP000204551"/>
    </source>
</evidence>
<dbReference type="KEGG" id="aalg:AREALGSMS7_02599"/>
<evidence type="ECO:0000313" key="1">
    <source>
        <dbReference type="EMBL" id="ASO06042.1"/>
    </source>
</evidence>
<reference evidence="1 2" key="1">
    <citation type="submission" date="2017-07" db="EMBL/GenBank/DDBJ databases">
        <title>Genome Sequence of Arenibacter algicola Strain SMS7 Isolated from a culture of the Diatom Skeletonema marinoi.</title>
        <authorList>
            <person name="Topel M."/>
            <person name="Pinder M.I.M."/>
            <person name="Johansson O.N."/>
            <person name="Kourtchenko O."/>
            <person name="Godhe A."/>
            <person name="Clarke A.K."/>
        </authorList>
    </citation>
    <scope>NUCLEOTIDE SEQUENCE [LARGE SCALE GENOMIC DNA]</scope>
    <source>
        <strain evidence="1 2">SMS7</strain>
    </source>
</reference>
<sequence length="357" mass="41009">MSIPNIPSLSKIIHHGSEGGQEFARVMNQLLFEDSQLYDYHFQSYSDSAGDFKGVDAIIERGLKKIGLQYKFFEGDPKKGKAGIKKSLINAIDSFPDMDEWVLVTPDNFTTHGMTWLNELSLKFDVRVKHWGHSEILNFMLKFPQIGKKYYSNEVFRSQNAYLDREPTKAEINAFFSQFNNPEVDQKMMFFQAQPNLNDFRKIFSNNIYREVSDLYYLLYSETFNSDIMATSKKLGGAIKVGVSSVDDIEKGVDQLPGGMSMAFKEFDCFQKNVSFYSVNVGGVSFSVWCFVNGRWVFISKPWRIINTIYGLRNNSGINRIIKWLRWLGYGKFLRTENSASSKTIVSRIIHGLSTKK</sequence>
<dbReference type="RefSeq" id="WP_093978636.1">
    <property type="nucleotide sequence ID" value="NZ_CP022515.1"/>
</dbReference>
<evidence type="ECO:0008006" key="3">
    <source>
        <dbReference type="Google" id="ProtNLM"/>
    </source>
</evidence>
<gene>
    <name evidence="1" type="ORF">AREALGSMS7_02599</name>
</gene>
<protein>
    <recommendedName>
        <fullName evidence="3">Restriction endonuclease</fullName>
    </recommendedName>
</protein>
<organism evidence="1 2">
    <name type="scientific">Arenibacter algicola</name>
    <dbReference type="NCBI Taxonomy" id="616991"/>
    <lineage>
        <taxon>Bacteria</taxon>
        <taxon>Pseudomonadati</taxon>
        <taxon>Bacteroidota</taxon>
        <taxon>Flavobacteriia</taxon>
        <taxon>Flavobacteriales</taxon>
        <taxon>Flavobacteriaceae</taxon>
        <taxon>Arenibacter</taxon>
    </lineage>
</organism>
<name>A0A221UXJ3_9FLAO</name>
<accession>A0A221UXJ3</accession>
<dbReference type="Proteomes" id="UP000204551">
    <property type="component" value="Chromosome"/>
</dbReference>
<dbReference type="AlphaFoldDB" id="A0A221UXJ3"/>